<evidence type="ECO:0000256" key="5">
    <source>
        <dbReference type="ARBA" id="ARBA00022777"/>
    </source>
</evidence>
<evidence type="ECO:0000256" key="3">
    <source>
        <dbReference type="ARBA" id="ARBA00022679"/>
    </source>
</evidence>
<accession>X6MYG3</accession>
<dbReference type="AlphaFoldDB" id="X6MYG3"/>
<feature type="binding site" evidence="9">
    <location>
        <position position="272"/>
    </location>
    <ligand>
        <name>ATP</name>
        <dbReference type="ChEBI" id="CHEBI:30616"/>
    </ligand>
</feature>
<keyword evidence="6 9" id="KW-0067">ATP-binding</keyword>
<evidence type="ECO:0000256" key="8">
    <source>
        <dbReference type="ARBA" id="ARBA00048679"/>
    </source>
</evidence>
<keyword evidence="11" id="KW-0812">Transmembrane</keyword>
<evidence type="ECO:0000256" key="11">
    <source>
        <dbReference type="SAM" id="Phobius"/>
    </source>
</evidence>
<evidence type="ECO:0000256" key="7">
    <source>
        <dbReference type="ARBA" id="ARBA00047899"/>
    </source>
</evidence>
<dbReference type="PROSITE" id="PS50011">
    <property type="entry name" value="PROTEIN_KINASE_DOM"/>
    <property type="match status" value="1"/>
</dbReference>
<reference evidence="13 14" key="1">
    <citation type="journal article" date="2013" name="Curr. Biol.">
        <title>The Genome of the Foraminiferan Reticulomyxa filosa.</title>
        <authorList>
            <person name="Glockner G."/>
            <person name="Hulsmann N."/>
            <person name="Schleicher M."/>
            <person name="Noegel A.A."/>
            <person name="Eichinger L."/>
            <person name="Gallinger C."/>
            <person name="Pawlowski J."/>
            <person name="Sierra R."/>
            <person name="Euteneuer U."/>
            <person name="Pillet L."/>
            <person name="Moustafa A."/>
            <person name="Platzer M."/>
            <person name="Groth M."/>
            <person name="Szafranski K."/>
            <person name="Schliwa M."/>
        </authorList>
    </citation>
    <scope>NUCLEOTIDE SEQUENCE [LARGE SCALE GENOMIC DNA]</scope>
</reference>
<dbReference type="PANTHER" id="PTHR24054:SF0">
    <property type="entry name" value="CASEIN KINASE II SUBUNIT ALPHA"/>
    <property type="match status" value="1"/>
</dbReference>
<comment type="catalytic activity">
    <reaction evidence="7">
        <text>L-threonyl-[protein] + ATP = O-phospho-L-threonyl-[protein] + ADP + H(+)</text>
        <dbReference type="Rhea" id="RHEA:46608"/>
        <dbReference type="Rhea" id="RHEA-COMP:11060"/>
        <dbReference type="Rhea" id="RHEA-COMP:11605"/>
        <dbReference type="ChEBI" id="CHEBI:15378"/>
        <dbReference type="ChEBI" id="CHEBI:30013"/>
        <dbReference type="ChEBI" id="CHEBI:30616"/>
        <dbReference type="ChEBI" id="CHEBI:61977"/>
        <dbReference type="ChEBI" id="CHEBI:456216"/>
        <dbReference type="EC" id="2.7.11.1"/>
    </reaction>
</comment>
<gene>
    <name evidence="13" type="ORF">RFI_18750</name>
</gene>
<dbReference type="SMART" id="SM00220">
    <property type="entry name" value="S_TKc"/>
    <property type="match status" value="1"/>
</dbReference>
<keyword evidence="3" id="KW-0808">Transferase</keyword>
<sequence>MSFSKLKASSKFLQSKRSDNKKKKKIIFFFCERAFVKKIQALAFKSGGFILNLVQNLGQKLLKSDIFELGRDISVRKNPTPNQPKLVPRKFERRPLHDFNPFPESGLIKRDSNSKSGEEADSETVNEQMSKKRHIPSVASIAKEYADVNAHRYSLAKKKKKKPRDYWDYENLDIDWNVMPNKKTYMLIYTRIFSFLPPPFAFTFIEYATFLVYGKNVSCIYIYIYILFRFQKPPYGYDVLRKIGRGKYSEVFEGWNSNTQEACCVKILRPIKKSKIKREIKILQNLSGGPNIIQLLDTVKDPVSKVPSLVFEYVDNLNFRTLYPTLTDWDIRYYIYELLKVFIYLFIYLYSFFKPIKKRR</sequence>
<keyword evidence="14" id="KW-1185">Reference proteome</keyword>
<dbReference type="GO" id="GO:0005956">
    <property type="term" value="C:protein kinase CK2 complex"/>
    <property type="evidence" value="ECO:0007669"/>
    <property type="project" value="TreeGrafter"/>
</dbReference>
<dbReference type="EC" id="2.7.11.1" evidence="1"/>
<comment type="catalytic activity">
    <reaction evidence="8">
        <text>L-seryl-[protein] + ATP = O-phospho-L-seryl-[protein] + ADP + H(+)</text>
        <dbReference type="Rhea" id="RHEA:17989"/>
        <dbReference type="Rhea" id="RHEA-COMP:9863"/>
        <dbReference type="Rhea" id="RHEA-COMP:11604"/>
        <dbReference type="ChEBI" id="CHEBI:15378"/>
        <dbReference type="ChEBI" id="CHEBI:29999"/>
        <dbReference type="ChEBI" id="CHEBI:30616"/>
        <dbReference type="ChEBI" id="CHEBI:83421"/>
        <dbReference type="ChEBI" id="CHEBI:456216"/>
        <dbReference type="EC" id="2.7.11.1"/>
    </reaction>
</comment>
<dbReference type="EMBL" id="ASPP01014806">
    <property type="protein sequence ID" value="ETO18517.1"/>
    <property type="molecule type" value="Genomic_DNA"/>
</dbReference>
<dbReference type="InterPro" id="IPR017441">
    <property type="entry name" value="Protein_kinase_ATP_BS"/>
</dbReference>
<dbReference type="SUPFAM" id="SSF56112">
    <property type="entry name" value="Protein kinase-like (PK-like)"/>
    <property type="match status" value="1"/>
</dbReference>
<feature type="transmembrane region" description="Helical" evidence="11">
    <location>
        <begin position="333"/>
        <end position="353"/>
    </location>
</feature>
<evidence type="ECO:0000256" key="6">
    <source>
        <dbReference type="ARBA" id="ARBA00022840"/>
    </source>
</evidence>
<evidence type="ECO:0000313" key="13">
    <source>
        <dbReference type="EMBL" id="ETO18517.1"/>
    </source>
</evidence>
<dbReference type="PANTHER" id="PTHR24054">
    <property type="entry name" value="CASEIN KINASE II SUBUNIT ALPHA"/>
    <property type="match status" value="1"/>
</dbReference>
<dbReference type="GO" id="GO:0005524">
    <property type="term" value="F:ATP binding"/>
    <property type="evidence" value="ECO:0007669"/>
    <property type="project" value="UniProtKB-UniRule"/>
</dbReference>
<evidence type="ECO:0000256" key="1">
    <source>
        <dbReference type="ARBA" id="ARBA00012513"/>
    </source>
</evidence>
<name>X6MYG3_RETFI</name>
<dbReference type="PROSITE" id="PS00107">
    <property type="entry name" value="PROTEIN_KINASE_ATP"/>
    <property type="match status" value="1"/>
</dbReference>
<dbReference type="Gene3D" id="3.30.200.20">
    <property type="entry name" value="Phosphorylase Kinase, domain 1"/>
    <property type="match status" value="1"/>
</dbReference>
<comment type="caution">
    <text evidence="13">The sequence shown here is derived from an EMBL/GenBank/DDBJ whole genome shotgun (WGS) entry which is preliminary data.</text>
</comment>
<dbReference type="GO" id="GO:0005829">
    <property type="term" value="C:cytosol"/>
    <property type="evidence" value="ECO:0007669"/>
    <property type="project" value="TreeGrafter"/>
</dbReference>
<feature type="region of interest" description="Disordered" evidence="10">
    <location>
        <begin position="95"/>
        <end position="132"/>
    </location>
</feature>
<dbReference type="InterPro" id="IPR045216">
    <property type="entry name" value="CK2_alpha"/>
</dbReference>
<evidence type="ECO:0000313" key="14">
    <source>
        <dbReference type="Proteomes" id="UP000023152"/>
    </source>
</evidence>
<feature type="compositionally biased region" description="Basic and acidic residues" evidence="10">
    <location>
        <begin position="107"/>
        <end position="118"/>
    </location>
</feature>
<dbReference type="InterPro" id="IPR011009">
    <property type="entry name" value="Kinase-like_dom_sf"/>
</dbReference>
<protein>
    <recommendedName>
        <fullName evidence="1">non-specific serine/threonine protein kinase</fullName>
        <ecNumber evidence="1">2.7.11.1</ecNumber>
    </recommendedName>
</protein>
<proteinExistence type="predicted"/>
<dbReference type="FunFam" id="3.30.200.20:FF:000273">
    <property type="entry name" value="Casein kinase II alpha subunit"/>
    <property type="match status" value="1"/>
</dbReference>
<keyword evidence="5 13" id="KW-0418">Kinase</keyword>
<dbReference type="OrthoDB" id="10254671at2759"/>
<keyword evidence="11" id="KW-0472">Membrane</keyword>
<dbReference type="GO" id="GO:0004674">
    <property type="term" value="F:protein serine/threonine kinase activity"/>
    <property type="evidence" value="ECO:0007669"/>
    <property type="project" value="UniProtKB-KW"/>
</dbReference>
<dbReference type="Pfam" id="PF00069">
    <property type="entry name" value="Pkinase"/>
    <property type="match status" value="1"/>
</dbReference>
<evidence type="ECO:0000256" key="9">
    <source>
        <dbReference type="PROSITE-ProRule" id="PRU10141"/>
    </source>
</evidence>
<feature type="domain" description="Protein kinase" evidence="12">
    <location>
        <begin position="237"/>
        <end position="360"/>
    </location>
</feature>
<keyword evidence="2" id="KW-0723">Serine/threonine-protein kinase</keyword>
<keyword evidence="11" id="KW-1133">Transmembrane helix</keyword>
<keyword evidence="4 9" id="KW-0547">Nucleotide-binding</keyword>
<evidence type="ECO:0000259" key="12">
    <source>
        <dbReference type="PROSITE" id="PS50011"/>
    </source>
</evidence>
<organism evidence="13 14">
    <name type="scientific">Reticulomyxa filosa</name>
    <dbReference type="NCBI Taxonomy" id="46433"/>
    <lineage>
        <taxon>Eukaryota</taxon>
        <taxon>Sar</taxon>
        <taxon>Rhizaria</taxon>
        <taxon>Retaria</taxon>
        <taxon>Foraminifera</taxon>
        <taxon>Monothalamids</taxon>
        <taxon>Reticulomyxidae</taxon>
        <taxon>Reticulomyxa</taxon>
    </lineage>
</organism>
<evidence type="ECO:0000256" key="4">
    <source>
        <dbReference type="ARBA" id="ARBA00022741"/>
    </source>
</evidence>
<dbReference type="GO" id="GO:0051726">
    <property type="term" value="P:regulation of cell cycle"/>
    <property type="evidence" value="ECO:0007669"/>
    <property type="project" value="TreeGrafter"/>
</dbReference>
<evidence type="ECO:0000256" key="10">
    <source>
        <dbReference type="SAM" id="MobiDB-lite"/>
    </source>
</evidence>
<dbReference type="Proteomes" id="UP000023152">
    <property type="component" value="Unassembled WGS sequence"/>
</dbReference>
<dbReference type="InterPro" id="IPR000719">
    <property type="entry name" value="Prot_kinase_dom"/>
</dbReference>
<dbReference type="GO" id="GO:0005634">
    <property type="term" value="C:nucleus"/>
    <property type="evidence" value="ECO:0007669"/>
    <property type="project" value="TreeGrafter"/>
</dbReference>
<evidence type="ECO:0000256" key="2">
    <source>
        <dbReference type="ARBA" id="ARBA00022527"/>
    </source>
</evidence>